<dbReference type="Pfam" id="PF13181">
    <property type="entry name" value="TPR_8"/>
    <property type="match status" value="1"/>
</dbReference>
<dbReference type="SUPFAM" id="SSF48452">
    <property type="entry name" value="TPR-like"/>
    <property type="match status" value="2"/>
</dbReference>
<dbReference type="EMBL" id="BARS01006660">
    <property type="protein sequence ID" value="GAF71859.1"/>
    <property type="molecule type" value="Genomic_DNA"/>
</dbReference>
<feature type="non-terminal residue" evidence="3">
    <location>
        <position position="1"/>
    </location>
</feature>
<accession>X0RSP2</accession>
<proteinExistence type="predicted"/>
<dbReference type="InterPro" id="IPR019734">
    <property type="entry name" value="TPR_rpt"/>
</dbReference>
<organism evidence="3">
    <name type="scientific">marine sediment metagenome</name>
    <dbReference type="NCBI Taxonomy" id="412755"/>
    <lineage>
        <taxon>unclassified sequences</taxon>
        <taxon>metagenomes</taxon>
        <taxon>ecological metagenomes</taxon>
    </lineage>
</organism>
<dbReference type="GO" id="GO:0004016">
    <property type="term" value="F:adenylate cyclase activity"/>
    <property type="evidence" value="ECO:0007669"/>
    <property type="project" value="TreeGrafter"/>
</dbReference>
<dbReference type="Gene3D" id="1.25.40.10">
    <property type="entry name" value="Tetratricopeptide repeat domain"/>
    <property type="match status" value="2"/>
</dbReference>
<comment type="caution">
    <text evidence="3">The sequence shown here is derived from an EMBL/GenBank/DDBJ whole genome shotgun (WGS) entry which is preliminary data.</text>
</comment>
<feature type="non-terminal residue" evidence="3">
    <location>
        <position position="411"/>
    </location>
</feature>
<evidence type="ECO:0000313" key="3">
    <source>
        <dbReference type="EMBL" id="GAF71859.1"/>
    </source>
</evidence>
<evidence type="ECO:0000256" key="2">
    <source>
        <dbReference type="ARBA" id="ARBA00022840"/>
    </source>
</evidence>
<dbReference type="SMART" id="SM00028">
    <property type="entry name" value="TPR"/>
    <property type="match status" value="3"/>
</dbReference>
<dbReference type="PANTHER" id="PTHR16305">
    <property type="entry name" value="TESTICULAR SOLUBLE ADENYLYL CYCLASE"/>
    <property type="match status" value="1"/>
</dbReference>
<gene>
    <name evidence="3" type="ORF">S01H1_12943</name>
</gene>
<evidence type="ECO:0000256" key="1">
    <source>
        <dbReference type="ARBA" id="ARBA00022741"/>
    </source>
</evidence>
<protein>
    <submittedName>
        <fullName evidence="3">Uncharacterized protein</fullName>
    </submittedName>
</protein>
<sequence>FSCELIKRVTGIPTPEMTPHLSVLRDSELLYERGIFPQATYIFRHSLTQEVAYDSLLQKRKQEIHERIGKAIEELYAERLEESYEVLAHHYSRSENSEKAYQYMKLSGDKATQSHSPWEAFRLYKEAIHALNLLPDSEQRKRRSIEVRLSMLPSLNRLGYVEDTLDILQEGERLCRELGDEVSLARLTSFIGLAYTAQGNTIQARKYEETAFQAAERTDDIQLLTQTGFMLCVSYTMDGLYSEVVTVAPKIIAWIESSQREVEIETLGGSNAYSVLMAYYGVALGMKGDFEQGSAQCEKGLRFALQLNEPYTLSTVELQTGVLFLIKGESQKAAEHLESAIKYAEETQNYILLGLAWVLLGEAYGQLGELETARKYMEKGLKVYQDAGMPDIFAHITYGWLGIVQTDEGKL</sequence>
<reference evidence="3" key="1">
    <citation type="journal article" date="2014" name="Front. Microbiol.">
        <title>High frequency of phylogenetically diverse reductive dehalogenase-homologous genes in deep subseafloor sedimentary metagenomes.</title>
        <authorList>
            <person name="Kawai M."/>
            <person name="Futagami T."/>
            <person name="Toyoda A."/>
            <person name="Takaki Y."/>
            <person name="Nishi S."/>
            <person name="Hori S."/>
            <person name="Arai W."/>
            <person name="Tsubouchi T."/>
            <person name="Morono Y."/>
            <person name="Uchiyama I."/>
            <person name="Ito T."/>
            <person name="Fujiyama A."/>
            <person name="Inagaki F."/>
            <person name="Takami H."/>
        </authorList>
    </citation>
    <scope>NUCLEOTIDE SEQUENCE</scope>
    <source>
        <strain evidence="3">Expedition CK06-06</strain>
    </source>
</reference>
<dbReference type="PANTHER" id="PTHR16305:SF28">
    <property type="entry name" value="GUANYLATE CYCLASE DOMAIN-CONTAINING PROTEIN"/>
    <property type="match status" value="1"/>
</dbReference>
<dbReference type="GO" id="GO:0005524">
    <property type="term" value="F:ATP binding"/>
    <property type="evidence" value="ECO:0007669"/>
    <property type="project" value="UniProtKB-KW"/>
</dbReference>
<dbReference type="PROSITE" id="PS50005">
    <property type="entry name" value="TPR"/>
    <property type="match status" value="1"/>
</dbReference>
<keyword evidence="2" id="KW-0067">ATP-binding</keyword>
<dbReference type="GO" id="GO:0005737">
    <property type="term" value="C:cytoplasm"/>
    <property type="evidence" value="ECO:0007669"/>
    <property type="project" value="TreeGrafter"/>
</dbReference>
<dbReference type="AlphaFoldDB" id="X0RSP2"/>
<dbReference type="InterPro" id="IPR011990">
    <property type="entry name" value="TPR-like_helical_dom_sf"/>
</dbReference>
<name>X0RSP2_9ZZZZ</name>
<keyword evidence="1" id="KW-0547">Nucleotide-binding</keyword>